<keyword evidence="8" id="KW-1133">Transmembrane helix</keyword>
<dbReference type="InterPro" id="IPR002165">
    <property type="entry name" value="Plexin_repeat"/>
</dbReference>
<keyword evidence="3" id="KW-1003">Cell membrane</keyword>
<dbReference type="CDD" id="cd12205">
    <property type="entry name" value="RasGAP_plexin"/>
    <property type="match status" value="1"/>
</dbReference>
<evidence type="ECO:0000256" key="9">
    <source>
        <dbReference type="SAM" id="SignalP"/>
    </source>
</evidence>
<dbReference type="InterPro" id="IPR008936">
    <property type="entry name" value="Rho_GTPase_activation_prot"/>
</dbReference>
<dbReference type="SMART" id="SM00630">
    <property type="entry name" value="Sema"/>
    <property type="match status" value="1"/>
</dbReference>
<dbReference type="InterPro" id="IPR001627">
    <property type="entry name" value="Semap_dom"/>
</dbReference>
<feature type="chain" id="PRO_5010852653" description="Sema domain-containing protein" evidence="9">
    <location>
        <begin position="21"/>
        <end position="1878"/>
    </location>
</feature>
<evidence type="ECO:0000259" key="10">
    <source>
        <dbReference type="SMART" id="SM00423"/>
    </source>
</evidence>
<evidence type="ECO:0000256" key="4">
    <source>
        <dbReference type="ARBA" id="ARBA00022737"/>
    </source>
</evidence>
<reference evidence="13" key="2">
    <citation type="submission" date="2017-05" db="UniProtKB">
        <authorList>
            <consortium name="EnsemblMetazoa"/>
        </authorList>
    </citation>
    <scope>IDENTIFICATION</scope>
</reference>
<dbReference type="InterPro" id="IPR046800">
    <property type="entry name" value="Plexin_RBD"/>
</dbReference>
<dbReference type="Pfam" id="PF01437">
    <property type="entry name" value="PSI"/>
    <property type="match status" value="1"/>
</dbReference>
<dbReference type="InterPro" id="IPR013548">
    <property type="entry name" value="Plexin_cytoplasmic_RasGAP_dom"/>
</dbReference>
<keyword evidence="5 8" id="KW-0472">Membrane</keyword>
<feature type="domain" description="IPT/TIG" evidence="11">
    <location>
        <begin position="970"/>
        <end position="1069"/>
    </location>
</feature>
<dbReference type="SMART" id="SM00423">
    <property type="entry name" value="PSI"/>
    <property type="match status" value="3"/>
</dbReference>
<dbReference type="OrthoDB" id="125363at2759"/>
<dbReference type="GO" id="GO:0005886">
    <property type="term" value="C:plasma membrane"/>
    <property type="evidence" value="ECO:0007669"/>
    <property type="project" value="UniProtKB-SubCell"/>
</dbReference>
<dbReference type="Gene3D" id="1.10.506.10">
    <property type="entry name" value="GTPase Activation - p120gap, domain 1"/>
    <property type="match status" value="2"/>
</dbReference>
<dbReference type="OMA" id="SPGDHEC"/>
<dbReference type="SUPFAM" id="SSF81296">
    <property type="entry name" value="E set domains"/>
    <property type="match status" value="2"/>
</dbReference>
<accession>A0A1X7VVB4</accession>
<keyword evidence="8" id="KW-0812">Transmembrane</keyword>
<feature type="domain" description="IPT/TIG" evidence="11">
    <location>
        <begin position="771"/>
        <end position="867"/>
    </location>
</feature>
<feature type="domain" description="Sema" evidence="12">
    <location>
        <begin position="30"/>
        <end position="395"/>
    </location>
</feature>
<feature type="domain" description="PSI" evidence="10">
    <location>
        <begin position="413"/>
        <end position="465"/>
    </location>
</feature>
<dbReference type="EnsemblMetazoa" id="XM_019996006.1">
    <property type="protein sequence ID" value="XP_019851565.1"/>
    <property type="gene ID" value="LOC100641705"/>
</dbReference>
<feature type="domain" description="PSI" evidence="10">
    <location>
        <begin position="721"/>
        <end position="770"/>
    </location>
</feature>
<evidence type="ECO:0000256" key="2">
    <source>
        <dbReference type="ARBA" id="ARBA00010297"/>
    </source>
</evidence>
<evidence type="ECO:0000256" key="7">
    <source>
        <dbReference type="ARBA" id="ARBA00023180"/>
    </source>
</evidence>
<keyword evidence="14" id="KW-1185">Reference proteome</keyword>
<dbReference type="STRING" id="400682.A0A1X7VVB4"/>
<organism evidence="13">
    <name type="scientific">Amphimedon queenslandica</name>
    <name type="common">Sponge</name>
    <dbReference type="NCBI Taxonomy" id="400682"/>
    <lineage>
        <taxon>Eukaryota</taxon>
        <taxon>Metazoa</taxon>
        <taxon>Porifera</taxon>
        <taxon>Demospongiae</taxon>
        <taxon>Heteroscleromorpha</taxon>
        <taxon>Haplosclerida</taxon>
        <taxon>Niphatidae</taxon>
        <taxon>Amphimedon</taxon>
    </lineage>
</organism>
<feature type="domain" description="PSI" evidence="10">
    <location>
        <begin position="566"/>
        <end position="617"/>
    </location>
</feature>
<dbReference type="InterPro" id="IPR014756">
    <property type="entry name" value="Ig_E-set"/>
</dbReference>
<protein>
    <recommendedName>
        <fullName evidence="15">Sema domain-containing protein</fullName>
    </recommendedName>
</protein>
<dbReference type="SUPFAM" id="SSF101912">
    <property type="entry name" value="Sema domain"/>
    <property type="match status" value="1"/>
</dbReference>
<keyword evidence="4" id="KW-0677">Repeat</keyword>
<feature type="signal peptide" evidence="9">
    <location>
        <begin position="1"/>
        <end position="20"/>
    </location>
</feature>
<evidence type="ECO:0000256" key="6">
    <source>
        <dbReference type="ARBA" id="ARBA00023157"/>
    </source>
</evidence>
<dbReference type="Pfam" id="PF01833">
    <property type="entry name" value="TIG"/>
    <property type="match status" value="3"/>
</dbReference>
<dbReference type="SUPFAM" id="SSF103575">
    <property type="entry name" value="Plexin repeat"/>
    <property type="match status" value="1"/>
</dbReference>
<dbReference type="GO" id="GO:0017154">
    <property type="term" value="F:semaphorin receptor activity"/>
    <property type="evidence" value="ECO:0007669"/>
    <property type="project" value="InterPro"/>
</dbReference>
<dbReference type="InterPro" id="IPR013783">
    <property type="entry name" value="Ig-like_fold"/>
</dbReference>
<dbReference type="Pfam" id="PF08337">
    <property type="entry name" value="Plexin_cytopl"/>
    <property type="match status" value="1"/>
</dbReference>
<dbReference type="InterPro" id="IPR031148">
    <property type="entry name" value="Plexin"/>
</dbReference>
<comment type="similarity">
    <text evidence="2">Belongs to the plexin family.</text>
</comment>
<dbReference type="CDD" id="cd00603">
    <property type="entry name" value="IPT_PCSR"/>
    <property type="match status" value="1"/>
</dbReference>
<comment type="subcellular location">
    <subcellularLocation>
        <location evidence="1">Cell membrane</location>
        <topology evidence="1">Single-pass membrane protein</topology>
    </subcellularLocation>
</comment>
<dbReference type="EnsemblMetazoa" id="Aqu2.1.43810_001">
    <property type="protein sequence ID" value="Aqu2.1.43810_001"/>
    <property type="gene ID" value="Aqu2.1.43810"/>
</dbReference>
<dbReference type="KEGG" id="aqu:100641705"/>
<dbReference type="InParanoid" id="A0A1X7VVB4"/>
<evidence type="ECO:0000259" key="12">
    <source>
        <dbReference type="SMART" id="SM00630"/>
    </source>
</evidence>
<evidence type="ECO:0000256" key="3">
    <source>
        <dbReference type="ARBA" id="ARBA00022475"/>
    </source>
</evidence>
<dbReference type="InterPro" id="IPR002909">
    <property type="entry name" value="IPT_dom"/>
</dbReference>
<proteinExistence type="inferred from homology"/>
<feature type="domain" description="IPT/TIG" evidence="11">
    <location>
        <begin position="1073"/>
        <end position="1172"/>
    </location>
</feature>
<evidence type="ECO:0000256" key="8">
    <source>
        <dbReference type="SAM" id="Phobius"/>
    </source>
</evidence>
<keyword evidence="7" id="KW-0325">Glycoprotein</keyword>
<sequence>MSGGLFCCLLVLCILGGVRSQSLISSTLSSTVTYLAVSSNGVFVSTANQVHRFSSTLQQLEGSPDTPGGTIDGIASTPDGEWCVVCTDDGGVTCSVLNGSNLQAPANRTVDLNSGTATSLVVFTVDGNSFYTGSFVNPRILYHQYWFAGSTLSRATNPANQIASFTRVFVSGFFASGYAYYVVIDPPPSGNQNRLRIIRVCNDSAVDSATDSFNNQYELTLGCDGNNAFFNPTLRGVSVINEETLLIAISADSNDICSYSLSQINSLMDTAYQSCVINGTGNKNIVWQSSASCSGGLTGSICSISDSRGANPAPAVGVSNPLTSTGLVTNNTILTGLTAIVGVSIDDNDFIYFAFSVNSNNYINKYHLVNSTTLTFVSEVTLTSSITVLKWTQGSEYVYGISGSNVIALKIEDCSSATSCSECVSLGDPLCGWCMIENKCSRRPFCQDSYQERRYLTQGDSNNCFDTVSINPSTYVIDTEQEPHQVNLTFSPAPPPPTITEEEYFCVFNGIMSPLELSMGTNTGSCSVEGIVSQVTGIQLDTTFSIYSNRTNVNFYTRPSNYTFYNCPTATECSACLQSETCGWCQLDFTCTGQNSSCTTGEWFNIKDGGDARSFCPFLEPNSVTSDGRYTQAANVVKNLTLSTSNTGSPPGLTYECVYGTIANRTATVSSDNRVTCINNPGLMIGGSTQNVLLSLTQVFNGNRYTIETNAPTNLNVTLYDCPSLALGCSSCLAQRIGTGFNCSWCTSNNQCRDISDCSDSPVISTGSCPQPNITDFNPKTGPPSGRITIIINGTNLGTQRSDIESVMIGSRNCVVGEYEAGKKIMCTIDPDASDNMDRNETIMIRVTRSSGSVTVNSMDIAQFQFLTPVIRSVSPTFGPFSGGTRIRIQGTNFDIGNKEMTKVMLRESSSRKKRNTCPDVNCDITRLTNTEINCLTGSINGSECTRNIIVSVNQALFSNTSISYEYRPDPTFNSISPVITIPAGGIKLVFSGDNLNSVQSPTITINHSGLGSSSTEPCVFNVNGTTLTCNAPNITNVANSDYGMNIEYILMLDGAESPDYNDAALRLTLQRNPMFTGIDPESRSISVDDINDITIKGMNVESVRPSEINITLRDNSDVHVCTVRTSSNTEITCRPPNKESGTTLSVTVRVGRNLVFPPNGTSGPEWTLTYTRASDPGNVPLIAGASAGAVLVLVAIVLLILIIPLVYCLRRQAKQQDMRVTHLLSQMESMELDMADQCKQAFAELQTDLGELVAEDSLDMQQLPFHDFPTYATKVFFPAANTNHPVLSPPKVPHGMTHDSMCVLLDEFRELVFDKKFLVAFIRTLESRPKFNLQDKSTMASLLMVACLKDISYSTEVLEALLGNLIRRSLSNTKNHPKLLLRRTESVAEKLLTNWFCVTLYPYMLECAGAPLFVLFKAVKAQLEKGPIDVITGDARNSLSEEKLLRQPLDFKVMECEVEMGNSHTLLRHTRKEDAGVEPDPSNADDIQTIKVMDTDSVSQTKEKLLDFIYGNRPVSKRPSIAEVELELCRGNAGIPLKDQDTTSRREGEWMRINTLGHFNILEMAEAAIADPKKPIPRFRLTARNQTLSPGRPVSGAVGYDVPGTIVASASITSQTSLLASVNSPSFDTNTRLFHLVKPEANEGDQKIVSEVFLTRLLSTKRIIQSYVDDLFHAIFSVPAGKSLPRAIKIVFDFLDAQAAENGITDPEILHTWKTNTLPLRFWVNLIKNPDFVFDINKSATIDACFTVIAQAYIDACSTAEVRYTKDTPSARLLYANEVKQYKEEVLQYYRDIMAQPQPTAEDNKSYFQEMAENYFQSFESKEGLHFHSDSALLEIYRYAIQYGDDIMETLTEERLTLMGAQFNSLRQKYNVNSSAM</sequence>
<keyword evidence="9" id="KW-0732">Signal</keyword>
<gene>
    <name evidence="13" type="primary">100641705</name>
</gene>
<evidence type="ECO:0000313" key="13">
    <source>
        <dbReference type="EnsemblMetazoa" id="Aqu2.1.43810_001"/>
    </source>
</evidence>
<evidence type="ECO:0000313" key="14">
    <source>
        <dbReference type="Proteomes" id="UP000007879"/>
    </source>
</evidence>
<evidence type="ECO:0000256" key="5">
    <source>
        <dbReference type="ARBA" id="ARBA00023136"/>
    </source>
</evidence>
<dbReference type="GO" id="GO:0030334">
    <property type="term" value="P:regulation of cell migration"/>
    <property type="evidence" value="ECO:0007669"/>
    <property type="project" value="TreeGrafter"/>
</dbReference>
<name>A0A1X7VVB4_AMPQE</name>
<evidence type="ECO:0000259" key="11">
    <source>
        <dbReference type="SMART" id="SM00429"/>
    </source>
</evidence>
<dbReference type="Gene3D" id="2.60.40.10">
    <property type="entry name" value="Immunoglobulins"/>
    <property type="match status" value="5"/>
</dbReference>
<dbReference type="PANTHER" id="PTHR22625">
    <property type="entry name" value="PLEXIN"/>
    <property type="match status" value="1"/>
</dbReference>
<dbReference type="PANTHER" id="PTHR22625:SF70">
    <property type="entry name" value="PLEXIN A, ISOFORM A"/>
    <property type="match status" value="1"/>
</dbReference>
<dbReference type="SMART" id="SM00429">
    <property type="entry name" value="IPT"/>
    <property type="match status" value="4"/>
</dbReference>
<dbReference type="SUPFAM" id="SSF48350">
    <property type="entry name" value="GTPase activation domain, GAP"/>
    <property type="match status" value="1"/>
</dbReference>
<evidence type="ECO:0008006" key="15">
    <source>
        <dbReference type="Google" id="ProtNLM"/>
    </source>
</evidence>
<dbReference type="eggNOG" id="KOG3610">
    <property type="taxonomic scope" value="Eukaryota"/>
</dbReference>
<reference evidence="14" key="1">
    <citation type="journal article" date="2010" name="Nature">
        <title>The Amphimedon queenslandica genome and the evolution of animal complexity.</title>
        <authorList>
            <person name="Srivastava M."/>
            <person name="Simakov O."/>
            <person name="Chapman J."/>
            <person name="Fahey B."/>
            <person name="Gauthier M.E."/>
            <person name="Mitros T."/>
            <person name="Richards G.S."/>
            <person name="Conaco C."/>
            <person name="Dacre M."/>
            <person name="Hellsten U."/>
            <person name="Larroux C."/>
            <person name="Putnam N.H."/>
            <person name="Stanke M."/>
            <person name="Adamska M."/>
            <person name="Darling A."/>
            <person name="Degnan S.M."/>
            <person name="Oakley T.H."/>
            <person name="Plachetzki D.C."/>
            <person name="Zhai Y."/>
            <person name="Adamski M."/>
            <person name="Calcino A."/>
            <person name="Cummins S.F."/>
            <person name="Goodstein D.M."/>
            <person name="Harris C."/>
            <person name="Jackson D.J."/>
            <person name="Leys S.P."/>
            <person name="Shu S."/>
            <person name="Woodcroft B.J."/>
            <person name="Vervoort M."/>
            <person name="Kosik K.S."/>
            <person name="Manning G."/>
            <person name="Degnan B.M."/>
            <person name="Rokhsar D.S."/>
        </authorList>
    </citation>
    <scope>NUCLEOTIDE SEQUENCE [LARGE SCALE GENOMIC DNA]</scope>
</reference>
<dbReference type="InterPro" id="IPR016201">
    <property type="entry name" value="PSI"/>
</dbReference>
<dbReference type="InterPro" id="IPR036352">
    <property type="entry name" value="Semap_dom_sf"/>
</dbReference>
<keyword evidence="6" id="KW-1015">Disulfide bond</keyword>
<feature type="domain" description="IPT/TIG" evidence="11">
    <location>
        <begin position="868"/>
        <end position="968"/>
    </location>
</feature>
<dbReference type="Gene3D" id="3.10.20.90">
    <property type="entry name" value="Phosphatidylinositol 3-kinase Catalytic Subunit, Chain A, domain 1"/>
    <property type="match status" value="1"/>
</dbReference>
<dbReference type="GO" id="GO:0002116">
    <property type="term" value="C:semaphorin receptor complex"/>
    <property type="evidence" value="ECO:0007669"/>
    <property type="project" value="TreeGrafter"/>
</dbReference>
<feature type="transmembrane region" description="Helical" evidence="8">
    <location>
        <begin position="1182"/>
        <end position="1210"/>
    </location>
</feature>
<evidence type="ECO:0000256" key="1">
    <source>
        <dbReference type="ARBA" id="ARBA00004162"/>
    </source>
</evidence>
<dbReference type="Proteomes" id="UP000007879">
    <property type="component" value="Unassembled WGS sequence"/>
</dbReference>
<dbReference type="Pfam" id="PF20170">
    <property type="entry name" value="Plexin_RBD"/>
    <property type="match status" value="1"/>
</dbReference>